<name>A0A8S1BKJ5_ARCPL</name>
<gene>
    <name evidence="2" type="ORF">APLA_LOCUS17205</name>
</gene>
<evidence type="ECO:0000313" key="2">
    <source>
        <dbReference type="EMBL" id="CAB3260054.1"/>
    </source>
</evidence>
<dbReference type="Proteomes" id="UP000494106">
    <property type="component" value="Unassembled WGS sequence"/>
</dbReference>
<evidence type="ECO:0000256" key="1">
    <source>
        <dbReference type="SAM" id="MobiDB-lite"/>
    </source>
</evidence>
<reference evidence="2 3" key="1">
    <citation type="submission" date="2020-04" db="EMBL/GenBank/DDBJ databases">
        <authorList>
            <person name="Wallbank WR R."/>
            <person name="Pardo Diaz C."/>
            <person name="Kozak K."/>
            <person name="Martin S."/>
            <person name="Jiggins C."/>
            <person name="Moest M."/>
            <person name="Warren A I."/>
            <person name="Byers J.R.P. K."/>
            <person name="Montejo-Kovacevich G."/>
            <person name="Yen C E."/>
        </authorList>
    </citation>
    <scope>NUCLEOTIDE SEQUENCE [LARGE SCALE GENOMIC DNA]</scope>
</reference>
<keyword evidence="3" id="KW-1185">Reference proteome</keyword>
<comment type="caution">
    <text evidence="2">The sequence shown here is derived from an EMBL/GenBank/DDBJ whole genome shotgun (WGS) entry which is preliminary data.</text>
</comment>
<evidence type="ECO:0000313" key="3">
    <source>
        <dbReference type="Proteomes" id="UP000494106"/>
    </source>
</evidence>
<feature type="compositionally biased region" description="Pro residues" evidence="1">
    <location>
        <begin position="40"/>
        <end position="52"/>
    </location>
</feature>
<proteinExistence type="predicted"/>
<feature type="region of interest" description="Disordered" evidence="1">
    <location>
        <begin position="34"/>
        <end position="65"/>
    </location>
</feature>
<organism evidence="2 3">
    <name type="scientific">Arctia plantaginis</name>
    <name type="common">Wood tiger moth</name>
    <name type="synonym">Phalaena plantaginis</name>
    <dbReference type="NCBI Taxonomy" id="874455"/>
    <lineage>
        <taxon>Eukaryota</taxon>
        <taxon>Metazoa</taxon>
        <taxon>Ecdysozoa</taxon>
        <taxon>Arthropoda</taxon>
        <taxon>Hexapoda</taxon>
        <taxon>Insecta</taxon>
        <taxon>Pterygota</taxon>
        <taxon>Neoptera</taxon>
        <taxon>Endopterygota</taxon>
        <taxon>Lepidoptera</taxon>
        <taxon>Glossata</taxon>
        <taxon>Ditrysia</taxon>
        <taxon>Noctuoidea</taxon>
        <taxon>Erebidae</taxon>
        <taxon>Arctiinae</taxon>
        <taxon>Arctia</taxon>
    </lineage>
</organism>
<accession>A0A8S1BKJ5</accession>
<dbReference type="AlphaFoldDB" id="A0A8S1BKJ5"/>
<protein>
    <submittedName>
        <fullName evidence="2">Uncharacterized protein</fullName>
    </submittedName>
</protein>
<dbReference type="EMBL" id="CADEBC010000690">
    <property type="protein sequence ID" value="CAB3260054.1"/>
    <property type="molecule type" value="Genomic_DNA"/>
</dbReference>
<sequence length="84" mass="9029">MYVGDSALHDLYSHAYRVDNPVCPPACGTAHYGGAYSPAPSAPSSPRSPPSTSPTRSGESPMPDINYQAFARIRGLYEIRIPPH</sequence>